<dbReference type="GeneID" id="60748660"/>
<dbReference type="RefSeq" id="WP_131733434.1">
    <property type="nucleotide sequence ID" value="NZ_CAACYD010000005.1"/>
</dbReference>
<evidence type="ECO:0000313" key="1">
    <source>
        <dbReference type="EMBL" id="VFA81591.1"/>
    </source>
</evidence>
<proteinExistence type="predicted"/>
<dbReference type="InterPro" id="IPR036390">
    <property type="entry name" value="WH_DNA-bd_sf"/>
</dbReference>
<dbReference type="Gene3D" id="1.10.10.10">
    <property type="entry name" value="Winged helix-like DNA-binding domain superfamily/Winged helix DNA-binding domain"/>
    <property type="match status" value="1"/>
</dbReference>
<dbReference type="EMBL" id="CAACYD010000005">
    <property type="protein sequence ID" value="VFA81591.1"/>
    <property type="molecule type" value="Genomic_DNA"/>
</dbReference>
<evidence type="ECO:0008006" key="3">
    <source>
        <dbReference type="Google" id="ProtNLM"/>
    </source>
</evidence>
<dbReference type="InterPro" id="IPR036388">
    <property type="entry name" value="WH-like_DNA-bd_sf"/>
</dbReference>
<dbReference type="Proteomes" id="UP000360750">
    <property type="component" value="Unassembled WGS sequence"/>
</dbReference>
<gene>
    <name evidence="1" type="ORF">NCTC8139_00613</name>
</gene>
<sequence length="78" mass="8449">MRAHGLVSVEHPPGNAKSRVVRVTEVGARVAAGVNAMHSEMTAAVYADSPDGHLEAFLALFERLDAYFAEVIDGERKR</sequence>
<comment type="caution">
    <text evidence="1">The sequence shown here is derived from an EMBL/GenBank/DDBJ whole genome shotgun (WGS) entry which is preliminary data.</text>
</comment>
<protein>
    <recommendedName>
        <fullName evidence="3">HTH marR-type domain-containing protein</fullName>
    </recommendedName>
</protein>
<accession>A0ABD7UYL5</accession>
<dbReference type="SUPFAM" id="SSF46785">
    <property type="entry name" value="Winged helix' DNA-binding domain"/>
    <property type="match status" value="1"/>
</dbReference>
<dbReference type="AlphaFoldDB" id="A0ABD7UYL5"/>
<reference evidence="1 2" key="1">
    <citation type="submission" date="2019-02" db="EMBL/GenBank/DDBJ databases">
        <authorList>
            <consortium name="Pathogen Informatics"/>
        </authorList>
    </citation>
    <scope>NUCLEOTIDE SEQUENCE [LARGE SCALE GENOMIC DNA]</scope>
    <source>
        <strain evidence="1 2">3012STDY6756503</strain>
    </source>
</reference>
<name>A0ABD7UYL5_9ACTN</name>
<evidence type="ECO:0000313" key="2">
    <source>
        <dbReference type="Proteomes" id="UP000360750"/>
    </source>
</evidence>
<organism evidence="1 2">
    <name type="scientific">Gordonia paraffinivorans</name>
    <dbReference type="NCBI Taxonomy" id="175628"/>
    <lineage>
        <taxon>Bacteria</taxon>
        <taxon>Bacillati</taxon>
        <taxon>Actinomycetota</taxon>
        <taxon>Actinomycetes</taxon>
        <taxon>Mycobacteriales</taxon>
        <taxon>Gordoniaceae</taxon>
        <taxon>Gordonia</taxon>
    </lineage>
</organism>